<reference evidence="2" key="1">
    <citation type="journal article" date="2019" name="Int. J. Syst. Evol. Microbiol.">
        <title>The Global Catalogue of Microorganisms (GCM) 10K type strain sequencing project: providing services to taxonomists for standard genome sequencing and annotation.</title>
        <authorList>
            <consortium name="The Broad Institute Genomics Platform"/>
            <consortium name="The Broad Institute Genome Sequencing Center for Infectious Disease"/>
            <person name="Wu L."/>
            <person name="Ma J."/>
        </authorList>
    </citation>
    <scope>NUCLEOTIDE SEQUENCE [LARGE SCALE GENOMIC DNA]</scope>
    <source>
        <strain evidence="2">JCM 18298</strain>
    </source>
</reference>
<dbReference type="Proteomes" id="UP001500603">
    <property type="component" value="Unassembled WGS sequence"/>
</dbReference>
<keyword evidence="2" id="KW-1185">Reference proteome</keyword>
<accession>A0ABP9KA65</accession>
<protein>
    <recommendedName>
        <fullName evidence="3">DUF4913 domain-containing protein</fullName>
    </recommendedName>
</protein>
<evidence type="ECO:0000313" key="1">
    <source>
        <dbReference type="EMBL" id="GAA5054130.1"/>
    </source>
</evidence>
<evidence type="ECO:0000313" key="2">
    <source>
        <dbReference type="Proteomes" id="UP001500603"/>
    </source>
</evidence>
<organism evidence="1 2">
    <name type="scientific">Nocardia callitridis</name>
    <dbReference type="NCBI Taxonomy" id="648753"/>
    <lineage>
        <taxon>Bacteria</taxon>
        <taxon>Bacillati</taxon>
        <taxon>Actinomycetota</taxon>
        <taxon>Actinomycetes</taxon>
        <taxon>Mycobacteriales</taxon>
        <taxon>Nocardiaceae</taxon>
        <taxon>Nocardia</taxon>
    </lineage>
</organism>
<dbReference type="InterPro" id="IPR032584">
    <property type="entry name" value="DUF4913"/>
</dbReference>
<dbReference type="Pfam" id="PF16259">
    <property type="entry name" value="DUF4913"/>
    <property type="match status" value="1"/>
</dbReference>
<name>A0ABP9KA65_9NOCA</name>
<dbReference type="RefSeq" id="WP_345495822.1">
    <property type="nucleotide sequence ID" value="NZ_BAABJM010000002.1"/>
</dbReference>
<proteinExistence type="predicted"/>
<gene>
    <name evidence="1" type="ORF">GCM10023318_28760</name>
</gene>
<evidence type="ECO:0008006" key="3">
    <source>
        <dbReference type="Google" id="ProtNLM"/>
    </source>
</evidence>
<sequence>MTELSERVTVYSGVADFVENYLTMVYRRQVTDVGDTVWCPEWWRHAEAIARLEALWRSWEYLRGYRETGHSVWFLDHADRHMEVLFSPRGPFQYCSVRHGHKDMLAPLPVTPPPHDLFTDPEGSHFPE</sequence>
<dbReference type="EMBL" id="BAABJM010000002">
    <property type="protein sequence ID" value="GAA5054130.1"/>
    <property type="molecule type" value="Genomic_DNA"/>
</dbReference>
<comment type="caution">
    <text evidence="1">The sequence shown here is derived from an EMBL/GenBank/DDBJ whole genome shotgun (WGS) entry which is preliminary data.</text>
</comment>